<accession>A0ACC1Y6Z0</accession>
<sequence length="207" mass="22796">MKVIQLGMTLSDSNGNICSTWEFNFSDFDLKKDPHVESSIDLLRSNGLDFEKVKRDGIEGRVFVGKFLEILPRHRNLKWVTFHGLYDLAYMLKLLSGNPLPGSVFGFVKLTSGYFEYVYDIKFMARFCDGLMGGELGLNRAAKILNLERSGAAHNAGSDCNQFSKTGPDIFYPASCTTTENSIPGNFRGLCSGTNLAAIAKAIEGLA</sequence>
<gene>
    <name evidence="1" type="ORF">OWV82_010584</name>
</gene>
<dbReference type="EMBL" id="CM051398">
    <property type="protein sequence ID" value="KAJ4718958.1"/>
    <property type="molecule type" value="Genomic_DNA"/>
</dbReference>
<reference evidence="1 2" key="1">
    <citation type="journal article" date="2023" name="Science">
        <title>Complex scaffold remodeling in plant triterpene biosynthesis.</title>
        <authorList>
            <person name="De La Pena R."/>
            <person name="Hodgson H."/>
            <person name="Liu J.C."/>
            <person name="Stephenson M.J."/>
            <person name="Martin A.C."/>
            <person name="Owen C."/>
            <person name="Harkess A."/>
            <person name="Leebens-Mack J."/>
            <person name="Jimenez L.E."/>
            <person name="Osbourn A."/>
            <person name="Sattely E.S."/>
        </authorList>
    </citation>
    <scope>NUCLEOTIDE SEQUENCE [LARGE SCALE GENOMIC DNA]</scope>
    <source>
        <strain evidence="2">cv. JPN11</strain>
        <tissue evidence="1">Leaf</tissue>
    </source>
</reference>
<proteinExistence type="predicted"/>
<dbReference type="Proteomes" id="UP001164539">
    <property type="component" value="Chromosome 5"/>
</dbReference>
<name>A0ACC1Y6Z0_MELAZ</name>
<evidence type="ECO:0000313" key="2">
    <source>
        <dbReference type="Proteomes" id="UP001164539"/>
    </source>
</evidence>
<protein>
    <submittedName>
        <fullName evidence="1">Ccr4-associated factor</fullName>
    </submittedName>
</protein>
<organism evidence="1 2">
    <name type="scientific">Melia azedarach</name>
    <name type="common">Chinaberry tree</name>
    <dbReference type="NCBI Taxonomy" id="155640"/>
    <lineage>
        <taxon>Eukaryota</taxon>
        <taxon>Viridiplantae</taxon>
        <taxon>Streptophyta</taxon>
        <taxon>Embryophyta</taxon>
        <taxon>Tracheophyta</taxon>
        <taxon>Spermatophyta</taxon>
        <taxon>Magnoliopsida</taxon>
        <taxon>eudicotyledons</taxon>
        <taxon>Gunneridae</taxon>
        <taxon>Pentapetalae</taxon>
        <taxon>rosids</taxon>
        <taxon>malvids</taxon>
        <taxon>Sapindales</taxon>
        <taxon>Meliaceae</taxon>
        <taxon>Melia</taxon>
    </lineage>
</organism>
<keyword evidence="2" id="KW-1185">Reference proteome</keyword>
<evidence type="ECO:0000313" key="1">
    <source>
        <dbReference type="EMBL" id="KAJ4718958.1"/>
    </source>
</evidence>
<comment type="caution">
    <text evidence="1">The sequence shown here is derived from an EMBL/GenBank/DDBJ whole genome shotgun (WGS) entry which is preliminary data.</text>
</comment>